<keyword evidence="5" id="KW-0862">Zinc</keyword>
<feature type="compositionally biased region" description="Polar residues" evidence="8">
    <location>
        <begin position="77"/>
        <end position="89"/>
    </location>
</feature>
<dbReference type="InterPro" id="IPR051059">
    <property type="entry name" value="VerF-like"/>
</dbReference>
<name>A0A0D2CSH1_9EURO</name>
<keyword evidence="4 7" id="KW-0863">Zinc-finger</keyword>
<dbReference type="FunFam" id="3.30.160.60:FF:002343">
    <property type="entry name" value="Zinc finger protein 33A"/>
    <property type="match status" value="1"/>
</dbReference>
<evidence type="ECO:0000256" key="3">
    <source>
        <dbReference type="ARBA" id="ARBA00022737"/>
    </source>
</evidence>
<dbReference type="GO" id="GO:0005634">
    <property type="term" value="C:nucleus"/>
    <property type="evidence" value="ECO:0007669"/>
    <property type="project" value="UniProtKB-SubCell"/>
</dbReference>
<accession>A0A0D2CSH1</accession>
<reference evidence="10 11" key="1">
    <citation type="submission" date="2015-01" db="EMBL/GenBank/DDBJ databases">
        <title>The Genome Sequence of Exophiala xenobiotica CBS118157.</title>
        <authorList>
            <consortium name="The Broad Institute Genomics Platform"/>
            <person name="Cuomo C."/>
            <person name="de Hoog S."/>
            <person name="Gorbushina A."/>
            <person name="Stielow B."/>
            <person name="Teixiera M."/>
            <person name="Abouelleil A."/>
            <person name="Chapman S.B."/>
            <person name="Priest M."/>
            <person name="Young S.K."/>
            <person name="Wortman J."/>
            <person name="Nusbaum C."/>
            <person name="Birren B."/>
        </authorList>
    </citation>
    <scope>NUCLEOTIDE SEQUENCE [LARGE SCALE GENOMIC DNA]</scope>
    <source>
        <strain evidence="10 11">CBS 118157</strain>
    </source>
</reference>
<dbReference type="AlphaFoldDB" id="A0A0D2CSH1"/>
<evidence type="ECO:0000313" key="11">
    <source>
        <dbReference type="Proteomes" id="UP000054342"/>
    </source>
</evidence>
<dbReference type="Pfam" id="PF00096">
    <property type="entry name" value="zf-C2H2"/>
    <property type="match status" value="2"/>
</dbReference>
<dbReference type="HOGENOM" id="CLU_024140_0_0_1"/>
<keyword evidence="2" id="KW-0479">Metal-binding</keyword>
<keyword evidence="11" id="KW-1185">Reference proteome</keyword>
<dbReference type="SMART" id="SM00355">
    <property type="entry name" value="ZnF_C2H2"/>
    <property type="match status" value="2"/>
</dbReference>
<proteinExistence type="predicted"/>
<feature type="region of interest" description="Disordered" evidence="8">
    <location>
        <begin position="47"/>
        <end position="89"/>
    </location>
</feature>
<keyword evidence="6" id="KW-0539">Nucleus</keyword>
<gene>
    <name evidence="10" type="ORF">PV05_08574</name>
</gene>
<dbReference type="OrthoDB" id="3945418at2759"/>
<protein>
    <recommendedName>
        <fullName evidence="9">C2H2-type domain-containing protein</fullName>
    </recommendedName>
</protein>
<dbReference type="GO" id="GO:0006351">
    <property type="term" value="P:DNA-templated transcription"/>
    <property type="evidence" value="ECO:0007669"/>
    <property type="project" value="InterPro"/>
</dbReference>
<evidence type="ECO:0000256" key="4">
    <source>
        <dbReference type="ARBA" id="ARBA00022771"/>
    </source>
</evidence>
<dbReference type="GO" id="GO:0000978">
    <property type="term" value="F:RNA polymerase II cis-regulatory region sequence-specific DNA binding"/>
    <property type="evidence" value="ECO:0007669"/>
    <property type="project" value="InterPro"/>
</dbReference>
<feature type="domain" description="C2H2-type" evidence="9">
    <location>
        <begin position="32"/>
        <end position="59"/>
    </location>
</feature>
<dbReference type="PANTHER" id="PTHR40626">
    <property type="entry name" value="MIP31509P"/>
    <property type="match status" value="1"/>
</dbReference>
<dbReference type="GO" id="GO:0008270">
    <property type="term" value="F:zinc ion binding"/>
    <property type="evidence" value="ECO:0007669"/>
    <property type="project" value="UniProtKB-KW"/>
</dbReference>
<dbReference type="PROSITE" id="PS50157">
    <property type="entry name" value="ZINC_FINGER_C2H2_2"/>
    <property type="match status" value="2"/>
</dbReference>
<dbReference type="SUPFAM" id="SSF57667">
    <property type="entry name" value="beta-beta-alpha zinc fingers"/>
    <property type="match status" value="1"/>
</dbReference>
<evidence type="ECO:0000256" key="2">
    <source>
        <dbReference type="ARBA" id="ARBA00022723"/>
    </source>
</evidence>
<dbReference type="InterPro" id="IPR013087">
    <property type="entry name" value="Znf_C2H2_type"/>
</dbReference>
<sequence length="759" mass="83558">MSIMECKFCQKTFSKGEHLRRHERSHTGAKPFTCALCRRSFSRQDSLARHEKLHTRRRATKDAPATDTVVKPPTPESLGSTDINDQTTTAPTSYEYAGAVSDDQPFNPLSTSVPHPAPQSLDVDFDLIWPDSEDLFQSIMSTETSNQWQMPLGTLPFSASPTTSDVAFGTPSSFDERPSSIGTIPSGGNHQAVQDVSKMVSNLSSSVTAAAKSTSITSIFLDECLHMFFVKFIPTFPVLHRATFVFRDCAHPLLLNAIAIGSLYLGPKDAVTKGEALWRLAHTAMATSWQNLITHRGPFDACEGVQLMITAILGQVYGALSKNRAIRSTSQAFHSLGFVWARRCGMFDSPPYPPSSVPSHDADDAHKERQWRLWVAREIQQRALLAHYMLDGLISQMSGVPTSVRHATNQLGLPSSDAAFEASTANEWISQMQSQPLPSPTATFRSILRRLFHPANESSRWLDIDTHTNLNLSAFSHKVILEGLQSLISDDDADEVTAVGVPTRREVRSALNQVYESITLNATLSSADRLETLLRWHSICLDTVVDTSLLCRNLCSRYDITQHIWREGGPPPPPQTSSSSPSSSRNPDLVSWVGTPAARIALLHAMAIQEIVEQLPRGRAHAIHMPSSLFATATVYAVFALAGSPALKIPCSVVWHDVVLLDTGTAKAGMSNDYLSLSDLNTGTSTSISMSMSTRTSMNNETDTARYIRGDVLYGSNVTSRNLLYELNSIQKLFRCLFAQWGVAYDMESVVEQWISLCH</sequence>
<feature type="region of interest" description="Disordered" evidence="8">
    <location>
        <begin position="565"/>
        <end position="589"/>
    </location>
</feature>
<dbReference type="InterPro" id="IPR036236">
    <property type="entry name" value="Znf_C2H2_sf"/>
</dbReference>
<dbReference type="EMBL" id="KN847321">
    <property type="protein sequence ID" value="KIW52967.1"/>
    <property type="molecule type" value="Genomic_DNA"/>
</dbReference>
<evidence type="ECO:0000259" key="9">
    <source>
        <dbReference type="PROSITE" id="PS50157"/>
    </source>
</evidence>
<evidence type="ECO:0000256" key="8">
    <source>
        <dbReference type="SAM" id="MobiDB-lite"/>
    </source>
</evidence>
<dbReference type="RefSeq" id="XP_013313551.1">
    <property type="nucleotide sequence ID" value="XM_013458097.1"/>
</dbReference>
<organism evidence="10 11">
    <name type="scientific">Exophiala xenobiotica</name>
    <dbReference type="NCBI Taxonomy" id="348802"/>
    <lineage>
        <taxon>Eukaryota</taxon>
        <taxon>Fungi</taxon>
        <taxon>Dikarya</taxon>
        <taxon>Ascomycota</taxon>
        <taxon>Pezizomycotina</taxon>
        <taxon>Eurotiomycetes</taxon>
        <taxon>Chaetothyriomycetidae</taxon>
        <taxon>Chaetothyriales</taxon>
        <taxon>Herpotrichiellaceae</taxon>
        <taxon>Exophiala</taxon>
    </lineage>
</organism>
<dbReference type="PANTHER" id="PTHR40626:SF14">
    <property type="entry name" value="C2H2 TYPE ZINC FINGER DOMAIN PROTEIN (AFU_ORTHOLOGUE AFUA_1G02360)"/>
    <property type="match status" value="1"/>
</dbReference>
<evidence type="ECO:0000256" key="5">
    <source>
        <dbReference type="ARBA" id="ARBA00022833"/>
    </source>
</evidence>
<dbReference type="GeneID" id="25330482"/>
<dbReference type="Gene3D" id="3.30.160.60">
    <property type="entry name" value="Classic Zinc Finger"/>
    <property type="match status" value="2"/>
</dbReference>
<dbReference type="GO" id="GO:0000981">
    <property type="term" value="F:DNA-binding transcription factor activity, RNA polymerase II-specific"/>
    <property type="evidence" value="ECO:0007669"/>
    <property type="project" value="InterPro"/>
</dbReference>
<keyword evidence="3" id="KW-0677">Repeat</keyword>
<evidence type="ECO:0000256" key="7">
    <source>
        <dbReference type="PROSITE-ProRule" id="PRU00042"/>
    </source>
</evidence>
<evidence type="ECO:0000256" key="1">
    <source>
        <dbReference type="ARBA" id="ARBA00004123"/>
    </source>
</evidence>
<evidence type="ECO:0000313" key="10">
    <source>
        <dbReference type="EMBL" id="KIW52967.1"/>
    </source>
</evidence>
<comment type="subcellular location">
    <subcellularLocation>
        <location evidence="1">Nucleus</location>
    </subcellularLocation>
</comment>
<dbReference type="STRING" id="348802.A0A0D2CSH1"/>
<feature type="compositionally biased region" description="Low complexity" evidence="8">
    <location>
        <begin position="576"/>
        <end position="587"/>
    </location>
</feature>
<dbReference type="Pfam" id="PF04082">
    <property type="entry name" value="Fungal_trans"/>
    <property type="match status" value="1"/>
</dbReference>
<dbReference type="CDD" id="cd12148">
    <property type="entry name" value="fungal_TF_MHR"/>
    <property type="match status" value="1"/>
</dbReference>
<dbReference type="InterPro" id="IPR007219">
    <property type="entry name" value="XnlR_reg_dom"/>
</dbReference>
<dbReference type="Proteomes" id="UP000054342">
    <property type="component" value="Unassembled WGS sequence"/>
</dbReference>
<dbReference type="GO" id="GO:0000785">
    <property type="term" value="C:chromatin"/>
    <property type="evidence" value="ECO:0007669"/>
    <property type="project" value="TreeGrafter"/>
</dbReference>
<evidence type="ECO:0000256" key="6">
    <source>
        <dbReference type="ARBA" id="ARBA00023242"/>
    </source>
</evidence>
<dbReference type="PROSITE" id="PS00028">
    <property type="entry name" value="ZINC_FINGER_C2H2_1"/>
    <property type="match status" value="2"/>
</dbReference>
<feature type="domain" description="C2H2-type" evidence="9">
    <location>
        <begin position="4"/>
        <end position="31"/>
    </location>
</feature>